<evidence type="ECO:0000313" key="3">
    <source>
        <dbReference type="Proteomes" id="UP000279259"/>
    </source>
</evidence>
<dbReference type="SUPFAM" id="SSF56784">
    <property type="entry name" value="HAD-like"/>
    <property type="match status" value="1"/>
</dbReference>
<gene>
    <name evidence="2" type="ORF">EHS25_005867</name>
</gene>
<dbReference type="GO" id="GO:0016787">
    <property type="term" value="F:hydrolase activity"/>
    <property type="evidence" value="ECO:0007669"/>
    <property type="project" value="UniProtKB-KW"/>
</dbReference>
<dbReference type="STRING" id="1890683.A0A427XVP5"/>
<keyword evidence="3" id="KW-1185">Reference proteome</keyword>
<proteinExistence type="predicted"/>
<reference evidence="2 3" key="1">
    <citation type="submission" date="2018-11" db="EMBL/GenBank/DDBJ databases">
        <title>Genome sequence of Saitozyma podzolica DSM 27192.</title>
        <authorList>
            <person name="Aliyu H."/>
            <person name="Gorte O."/>
            <person name="Ochsenreither K."/>
        </authorList>
    </citation>
    <scope>NUCLEOTIDE SEQUENCE [LARGE SCALE GENOMIC DNA]</scope>
    <source>
        <strain evidence="2 3">DSM 27192</strain>
    </source>
</reference>
<dbReference type="Gene3D" id="3.40.50.1000">
    <property type="entry name" value="HAD superfamily/HAD-like"/>
    <property type="match status" value="1"/>
</dbReference>
<keyword evidence="1" id="KW-0378">Hydrolase</keyword>
<organism evidence="2 3">
    <name type="scientific">Saitozyma podzolica</name>
    <dbReference type="NCBI Taxonomy" id="1890683"/>
    <lineage>
        <taxon>Eukaryota</taxon>
        <taxon>Fungi</taxon>
        <taxon>Dikarya</taxon>
        <taxon>Basidiomycota</taxon>
        <taxon>Agaricomycotina</taxon>
        <taxon>Tremellomycetes</taxon>
        <taxon>Tremellales</taxon>
        <taxon>Trimorphomycetaceae</taxon>
        <taxon>Saitozyma</taxon>
    </lineage>
</organism>
<evidence type="ECO:0000256" key="1">
    <source>
        <dbReference type="ARBA" id="ARBA00022801"/>
    </source>
</evidence>
<dbReference type="Proteomes" id="UP000279259">
    <property type="component" value="Unassembled WGS sequence"/>
</dbReference>
<accession>A0A427XVP5</accession>
<evidence type="ECO:0000313" key="2">
    <source>
        <dbReference type="EMBL" id="RSH82877.1"/>
    </source>
</evidence>
<dbReference type="AlphaFoldDB" id="A0A427XVP5"/>
<protein>
    <recommendedName>
        <fullName evidence="4">Haloacid dehalogenase, type II</fullName>
    </recommendedName>
</protein>
<dbReference type="Pfam" id="PF00702">
    <property type="entry name" value="Hydrolase"/>
    <property type="match status" value="1"/>
</dbReference>
<name>A0A427XVP5_9TREE</name>
<dbReference type="PANTHER" id="PTHR43316">
    <property type="entry name" value="HYDROLASE, HALOACID DELAHOGENASE-RELATED"/>
    <property type="match status" value="1"/>
</dbReference>
<comment type="caution">
    <text evidence="2">The sequence shown here is derived from an EMBL/GenBank/DDBJ whole genome shotgun (WGS) entry which is preliminary data.</text>
</comment>
<dbReference type="PANTHER" id="PTHR43316:SF4">
    <property type="entry name" value="ACID DEHALOGENASE, PUTATIVE (AFU_ORTHOLOGUE AFUA_8G05870)-RELATED"/>
    <property type="match status" value="1"/>
</dbReference>
<sequence length="237" mass="26434">MPSVFFSYDAAEEAVEERLGSKLAAYGLSAKVVFRHWLLSSERDTAYMAFSARPRLPLADRWEMIFPRVLHSCGIPLDDLDGLFNKDDVRHITDIYLYGLTPRPGLAEMLQTLKEGGIDFWCCSGAGVKRVKNYFARAGIDMPETQIWDTSRVGVSKPQLPVYETLVCEWQEKLPGEVMIFGASHAWDLAGAKACGFHTAYTTEYEHFECVSMWGKHDVVAPDLASLGKAIVAKFGG</sequence>
<dbReference type="InterPro" id="IPR051540">
    <property type="entry name" value="S-2-haloacid_dehalogenase"/>
</dbReference>
<evidence type="ECO:0008006" key="4">
    <source>
        <dbReference type="Google" id="ProtNLM"/>
    </source>
</evidence>
<dbReference type="OrthoDB" id="2363873at2759"/>
<dbReference type="InterPro" id="IPR023214">
    <property type="entry name" value="HAD_sf"/>
</dbReference>
<dbReference type="EMBL" id="RSCD01000026">
    <property type="protein sequence ID" value="RSH82877.1"/>
    <property type="molecule type" value="Genomic_DNA"/>
</dbReference>
<dbReference type="InterPro" id="IPR036412">
    <property type="entry name" value="HAD-like_sf"/>
</dbReference>